<keyword evidence="2 4" id="KW-0547">Nucleotide-binding</keyword>
<dbReference type="GO" id="GO:0016874">
    <property type="term" value="F:ligase activity"/>
    <property type="evidence" value="ECO:0007669"/>
    <property type="project" value="UniProtKB-KW"/>
</dbReference>
<proteinExistence type="predicted"/>
<keyword evidence="1" id="KW-0436">Ligase</keyword>
<dbReference type="Proteomes" id="UP000199513">
    <property type="component" value="Unassembled WGS sequence"/>
</dbReference>
<evidence type="ECO:0000259" key="5">
    <source>
        <dbReference type="PROSITE" id="PS50975"/>
    </source>
</evidence>
<gene>
    <name evidence="6" type="ORF">SAMN04488541_101246</name>
</gene>
<dbReference type="STRING" id="1003.SAMN04488541_101246"/>
<name>A0A1I2F435_9BACT</name>
<dbReference type="AlphaFoldDB" id="A0A1I2F435"/>
<dbReference type="InterPro" id="IPR013815">
    <property type="entry name" value="ATP_grasp_subdomain_1"/>
</dbReference>
<dbReference type="GO" id="GO:0046872">
    <property type="term" value="F:metal ion binding"/>
    <property type="evidence" value="ECO:0007669"/>
    <property type="project" value="InterPro"/>
</dbReference>
<keyword evidence="7" id="KW-1185">Reference proteome</keyword>
<dbReference type="OrthoDB" id="1195727at2"/>
<accession>A0A1I2F435</accession>
<protein>
    <submittedName>
        <fullName evidence="6">ATP-grasp domain-containing protein</fullName>
    </submittedName>
</protein>
<evidence type="ECO:0000313" key="7">
    <source>
        <dbReference type="Proteomes" id="UP000199513"/>
    </source>
</evidence>
<evidence type="ECO:0000256" key="3">
    <source>
        <dbReference type="ARBA" id="ARBA00022840"/>
    </source>
</evidence>
<evidence type="ECO:0000313" key="6">
    <source>
        <dbReference type="EMBL" id="SFE99396.1"/>
    </source>
</evidence>
<evidence type="ECO:0000256" key="1">
    <source>
        <dbReference type="ARBA" id="ARBA00022598"/>
    </source>
</evidence>
<dbReference type="InterPro" id="IPR011761">
    <property type="entry name" value="ATP-grasp"/>
</dbReference>
<keyword evidence="3 4" id="KW-0067">ATP-binding</keyword>
<dbReference type="PANTHER" id="PTHR43585:SF2">
    <property type="entry name" value="ATP-GRASP ENZYME FSQD"/>
    <property type="match status" value="1"/>
</dbReference>
<dbReference type="Gene3D" id="3.30.1490.20">
    <property type="entry name" value="ATP-grasp fold, A domain"/>
    <property type="match status" value="1"/>
</dbReference>
<evidence type="ECO:0000256" key="2">
    <source>
        <dbReference type="ARBA" id="ARBA00022741"/>
    </source>
</evidence>
<dbReference type="SUPFAM" id="SSF56059">
    <property type="entry name" value="Glutathione synthetase ATP-binding domain-like"/>
    <property type="match status" value="1"/>
</dbReference>
<feature type="domain" description="ATP-grasp" evidence="5">
    <location>
        <begin position="101"/>
        <end position="295"/>
    </location>
</feature>
<dbReference type="GO" id="GO:0005524">
    <property type="term" value="F:ATP binding"/>
    <property type="evidence" value="ECO:0007669"/>
    <property type="project" value="UniProtKB-UniRule"/>
</dbReference>
<dbReference type="PROSITE" id="PS50975">
    <property type="entry name" value="ATP_GRASP"/>
    <property type="match status" value="1"/>
</dbReference>
<evidence type="ECO:0000256" key="4">
    <source>
        <dbReference type="PROSITE-ProRule" id="PRU00409"/>
    </source>
</evidence>
<dbReference type="PANTHER" id="PTHR43585">
    <property type="entry name" value="FUMIPYRROLE BIOSYNTHESIS PROTEIN C"/>
    <property type="match status" value="1"/>
</dbReference>
<organism evidence="6 7">
    <name type="scientific">Thermoflexibacter ruber</name>
    <dbReference type="NCBI Taxonomy" id="1003"/>
    <lineage>
        <taxon>Bacteria</taxon>
        <taxon>Pseudomonadati</taxon>
        <taxon>Bacteroidota</taxon>
        <taxon>Cytophagia</taxon>
        <taxon>Cytophagales</taxon>
        <taxon>Thermoflexibacteraceae</taxon>
        <taxon>Thermoflexibacter</taxon>
    </lineage>
</organism>
<dbReference type="Pfam" id="PF13535">
    <property type="entry name" value="ATP-grasp_4"/>
    <property type="match status" value="1"/>
</dbReference>
<dbReference type="Gene3D" id="3.40.50.20">
    <property type="match status" value="1"/>
</dbReference>
<reference evidence="6 7" key="1">
    <citation type="submission" date="2016-10" db="EMBL/GenBank/DDBJ databases">
        <authorList>
            <person name="de Groot N.N."/>
        </authorList>
    </citation>
    <scope>NUCLEOTIDE SEQUENCE [LARGE SCALE GENOMIC DNA]</scope>
    <source>
        <strain>GEY</strain>
        <strain evidence="7">DSM 9560</strain>
    </source>
</reference>
<dbReference type="EMBL" id="FONY01000012">
    <property type="protein sequence ID" value="SFE99396.1"/>
    <property type="molecule type" value="Genomic_DNA"/>
</dbReference>
<dbReference type="InterPro" id="IPR052032">
    <property type="entry name" value="ATP-dep_AA_Ligase"/>
</dbReference>
<sequence>MKTCKEIGCKVMLITSKKLEHKEWPRESLDEIFYIPDDNENVNMDNVMKGIAYIMREHKFDIIVALDDYDVERVAHIREEFRIPGMGQTTARHFRDKLAMRIQAKDGGLLVPPFTDVFNNQTVANYISQVPAPWVLKPRSAASAIGIKKIQTADQLWQLLDTLGDKRFQYVLEQFVPGDVFHVDALINNDKVIFSRVHQYMNTPMEVAHEGGVFRSHTVTYGSEDEKALQAMNIEVLKAFGLRRGASHTEFIKAHADGKFYFLETSARVGGANIVEMVEASSGINLWAEWAKIEVFQDEYKLPKINKDYSGIIVSLAKQQFPDTSAYNDPEICWRMNMESHAGLIVKSKKLERIKELLNQYASRFYTDFFAKAPIRDAPTN</sequence>
<dbReference type="Gene3D" id="3.30.470.20">
    <property type="entry name" value="ATP-grasp fold, B domain"/>
    <property type="match status" value="1"/>
</dbReference>